<protein>
    <submittedName>
        <fullName evidence="2">Uncharacterized protein</fullName>
    </submittedName>
</protein>
<accession>A0A915IG51</accession>
<organism evidence="1 2">
    <name type="scientific">Romanomermis culicivorax</name>
    <name type="common">Nematode worm</name>
    <dbReference type="NCBI Taxonomy" id="13658"/>
    <lineage>
        <taxon>Eukaryota</taxon>
        <taxon>Metazoa</taxon>
        <taxon>Ecdysozoa</taxon>
        <taxon>Nematoda</taxon>
        <taxon>Enoplea</taxon>
        <taxon>Dorylaimia</taxon>
        <taxon>Mermithida</taxon>
        <taxon>Mermithoidea</taxon>
        <taxon>Mermithidae</taxon>
        <taxon>Romanomermis</taxon>
    </lineage>
</organism>
<keyword evidence="1" id="KW-1185">Reference proteome</keyword>
<sequence length="65" mass="7100">MRAEKRKHPVPLLKDARSPWPTHLVFGTIGPTTIMITRNLGTNCGASLTAKKIVESKPLSIICTC</sequence>
<dbReference type="Proteomes" id="UP000887565">
    <property type="component" value="Unplaced"/>
</dbReference>
<dbReference type="AlphaFoldDB" id="A0A915IG51"/>
<name>A0A915IG51_ROMCU</name>
<dbReference type="WBParaSite" id="nRc.2.0.1.t12779-RA">
    <property type="protein sequence ID" value="nRc.2.0.1.t12779-RA"/>
    <property type="gene ID" value="nRc.2.0.1.g12779"/>
</dbReference>
<reference evidence="2" key="1">
    <citation type="submission" date="2022-11" db="UniProtKB">
        <authorList>
            <consortium name="WormBaseParasite"/>
        </authorList>
    </citation>
    <scope>IDENTIFICATION</scope>
</reference>
<evidence type="ECO:0000313" key="2">
    <source>
        <dbReference type="WBParaSite" id="nRc.2.0.1.t12779-RA"/>
    </source>
</evidence>
<evidence type="ECO:0000313" key="1">
    <source>
        <dbReference type="Proteomes" id="UP000887565"/>
    </source>
</evidence>
<proteinExistence type="predicted"/>